<dbReference type="RefSeq" id="WP_007494102.1">
    <property type="nucleotide sequence ID" value="NZ_AGBF01000023.1"/>
</dbReference>
<keyword evidence="4" id="KW-1185">Reference proteome</keyword>
<accession>G2G9E7</accession>
<comment type="caution">
    <text evidence="3">The sequence shown here is derived from an EMBL/GenBank/DDBJ whole genome shotgun (WGS) entry which is preliminary data.</text>
</comment>
<dbReference type="Gene3D" id="3.10.129.10">
    <property type="entry name" value="Hotdog Thioesterase"/>
    <property type="match status" value="1"/>
</dbReference>
<dbReference type="SUPFAM" id="SSF54637">
    <property type="entry name" value="Thioesterase/thiol ester dehydrase-isomerase"/>
    <property type="match status" value="1"/>
</dbReference>
<dbReference type="Pfam" id="PF03061">
    <property type="entry name" value="4HBT"/>
    <property type="match status" value="1"/>
</dbReference>
<evidence type="ECO:0000256" key="1">
    <source>
        <dbReference type="SAM" id="MobiDB-lite"/>
    </source>
</evidence>
<dbReference type="CDD" id="cd03443">
    <property type="entry name" value="PaaI_thioesterase"/>
    <property type="match status" value="1"/>
</dbReference>
<evidence type="ECO:0000313" key="3">
    <source>
        <dbReference type="EMBL" id="EGX59862.1"/>
    </source>
</evidence>
<proteinExistence type="predicted"/>
<evidence type="ECO:0000259" key="2">
    <source>
        <dbReference type="Pfam" id="PF03061"/>
    </source>
</evidence>
<gene>
    <name evidence="3" type="ORF">SZN_10638</name>
</gene>
<dbReference type="EMBL" id="AGBF01000023">
    <property type="protein sequence ID" value="EGX59862.1"/>
    <property type="molecule type" value="Genomic_DNA"/>
</dbReference>
<organism evidence="3 4">
    <name type="scientific">Streptomyces zinciresistens K42</name>
    <dbReference type="NCBI Taxonomy" id="700597"/>
    <lineage>
        <taxon>Bacteria</taxon>
        <taxon>Bacillati</taxon>
        <taxon>Actinomycetota</taxon>
        <taxon>Actinomycetes</taxon>
        <taxon>Kitasatosporales</taxon>
        <taxon>Streptomycetaceae</taxon>
        <taxon>Streptomyces</taxon>
    </lineage>
</organism>
<dbReference type="InterPro" id="IPR006683">
    <property type="entry name" value="Thioestr_dom"/>
</dbReference>
<protein>
    <recommendedName>
        <fullName evidence="2">Thioesterase domain-containing protein</fullName>
    </recommendedName>
</protein>
<feature type="domain" description="Thioesterase" evidence="2">
    <location>
        <begin position="50"/>
        <end position="123"/>
    </location>
</feature>
<feature type="region of interest" description="Disordered" evidence="1">
    <location>
        <begin position="141"/>
        <end position="161"/>
    </location>
</feature>
<dbReference type="InterPro" id="IPR029069">
    <property type="entry name" value="HotDog_dom_sf"/>
</dbReference>
<sequence>MAESRPTLEQAAAVLAELIPGDHGLRVVEVRPPHRLVCAAGPDGLEYALGGSVSGPTLFKLVDYAAFLTVNACVGKMRSAVLAQASMSFLEPAQPGALRIAVDIVQLSLRSAVTDVRVTDGRDWLVAMASLHFSLPTRAARRATGPDDPVAQPVAPIGRTA</sequence>
<reference evidence="3 4" key="1">
    <citation type="submission" date="2011-08" db="EMBL/GenBank/DDBJ databases">
        <authorList>
            <person name="Lin Y."/>
            <person name="Hao X."/>
            <person name="Johnstone L."/>
            <person name="Miller S.J."/>
            <person name="Wei G."/>
            <person name="Rensing C."/>
        </authorList>
    </citation>
    <scope>NUCLEOTIDE SEQUENCE [LARGE SCALE GENOMIC DNA]</scope>
    <source>
        <strain evidence="3 4">K42</strain>
    </source>
</reference>
<dbReference type="Proteomes" id="UP000004217">
    <property type="component" value="Unassembled WGS sequence"/>
</dbReference>
<dbReference type="AlphaFoldDB" id="G2G9E7"/>
<name>G2G9E7_9ACTN</name>
<evidence type="ECO:0000313" key="4">
    <source>
        <dbReference type="Proteomes" id="UP000004217"/>
    </source>
</evidence>
<dbReference type="PATRIC" id="fig|700597.3.peg.2074"/>